<dbReference type="EMBL" id="MN882610">
    <property type="protein sequence ID" value="QHS01657.1"/>
    <property type="molecule type" value="Genomic_DNA"/>
</dbReference>
<name>A0A6B9XWZ4_9CAUD</name>
<sequence>MYYGYALYYKDKDGFELPLFHRYSSQELVVITPYKEIAQKWFDAEHEALNKELNPKPVKVVTGFWFWKKEMNFPGKVLNHEEFMFKARVFNTLFIKKVKLV</sequence>
<dbReference type="Pfam" id="PF25693">
    <property type="entry name" value="Phage_Y01A"/>
    <property type="match status" value="1"/>
</dbReference>
<keyword evidence="2" id="KW-1185">Reference proteome</keyword>
<dbReference type="InterPro" id="IPR058010">
    <property type="entry name" value="Y01A"/>
</dbReference>
<proteinExistence type="predicted"/>
<evidence type="ECO:0000313" key="1">
    <source>
        <dbReference type="EMBL" id="QHS01657.1"/>
    </source>
</evidence>
<reference evidence="2" key="1">
    <citation type="submission" date="2019-12" db="EMBL/GenBank/DDBJ databases">
        <authorList>
            <person name="Wang K."/>
            <person name="Tamayo M.G."/>
            <person name="Penner T.V."/>
            <person name="Cook B.W.M."/>
            <person name="Court D.A."/>
            <person name="Theriault S.S."/>
        </authorList>
    </citation>
    <scope>NUCLEOTIDE SEQUENCE [LARGE SCALE GENOMIC DNA]</scope>
</reference>
<gene>
    <name evidence="1" type="ORF">CPT_CIP9_121</name>
</gene>
<protein>
    <submittedName>
        <fullName evidence="1">Uncharacterized protein</fullName>
    </submittedName>
</protein>
<evidence type="ECO:0000313" key="2">
    <source>
        <dbReference type="Proteomes" id="UP000465071"/>
    </source>
</evidence>
<accession>A0A6B9XWZ4</accession>
<dbReference type="Proteomes" id="UP000465071">
    <property type="component" value="Segment"/>
</dbReference>
<organism evidence="1 2">
    <name type="scientific">Enterobacter phage vB_EclM_CIP9</name>
    <dbReference type="NCBI Taxonomy" id="2696340"/>
    <lineage>
        <taxon>Viruses</taxon>
        <taxon>Duplodnaviria</taxon>
        <taxon>Heunggongvirae</taxon>
        <taxon>Uroviricota</taxon>
        <taxon>Caudoviricetes</taxon>
        <taxon>Pantevenvirales</taxon>
        <taxon>Straboviridae</taxon>
        <taxon>Tevenvirinae</taxon>
        <taxon>Kanagawavirus</taxon>
        <taxon>Kanagawavirus cipnine</taxon>
    </lineage>
</organism>